<dbReference type="Proteomes" id="UP001612741">
    <property type="component" value="Unassembled WGS sequence"/>
</dbReference>
<dbReference type="EMBL" id="JBITGY010000004">
    <property type="protein sequence ID" value="MFI6498729.1"/>
    <property type="molecule type" value="Genomic_DNA"/>
</dbReference>
<accession>A0ABW7YS36</accession>
<evidence type="ECO:0000313" key="3">
    <source>
        <dbReference type="Proteomes" id="UP001612741"/>
    </source>
</evidence>
<organism evidence="2 3">
    <name type="scientific">Nonomuraea typhae</name>
    <dbReference type="NCBI Taxonomy" id="2603600"/>
    <lineage>
        <taxon>Bacteria</taxon>
        <taxon>Bacillati</taxon>
        <taxon>Actinomycetota</taxon>
        <taxon>Actinomycetes</taxon>
        <taxon>Streptosporangiales</taxon>
        <taxon>Streptosporangiaceae</taxon>
        <taxon>Nonomuraea</taxon>
    </lineage>
</organism>
<gene>
    <name evidence="2" type="ORF">ACIBG2_15160</name>
</gene>
<evidence type="ECO:0000256" key="1">
    <source>
        <dbReference type="SAM" id="MobiDB-lite"/>
    </source>
</evidence>
<keyword evidence="3" id="KW-1185">Reference proteome</keyword>
<feature type="region of interest" description="Disordered" evidence="1">
    <location>
        <begin position="146"/>
        <end position="183"/>
    </location>
</feature>
<reference evidence="2 3" key="1">
    <citation type="submission" date="2024-10" db="EMBL/GenBank/DDBJ databases">
        <title>The Natural Products Discovery Center: Release of the First 8490 Sequenced Strains for Exploring Actinobacteria Biosynthetic Diversity.</title>
        <authorList>
            <person name="Kalkreuter E."/>
            <person name="Kautsar S.A."/>
            <person name="Yang D."/>
            <person name="Bader C.D."/>
            <person name="Teijaro C.N."/>
            <person name="Fluegel L."/>
            <person name="Davis C.M."/>
            <person name="Simpson J.R."/>
            <person name="Lauterbach L."/>
            <person name="Steele A.D."/>
            <person name="Gui C."/>
            <person name="Meng S."/>
            <person name="Li G."/>
            <person name="Viehrig K."/>
            <person name="Ye F."/>
            <person name="Su P."/>
            <person name="Kiefer A.F."/>
            <person name="Nichols A."/>
            <person name="Cepeda A.J."/>
            <person name="Yan W."/>
            <person name="Fan B."/>
            <person name="Jiang Y."/>
            <person name="Adhikari A."/>
            <person name="Zheng C.-J."/>
            <person name="Schuster L."/>
            <person name="Cowan T.M."/>
            <person name="Smanski M.J."/>
            <person name="Chevrette M.G."/>
            <person name="De Carvalho L.P.S."/>
            <person name="Shen B."/>
        </authorList>
    </citation>
    <scope>NUCLEOTIDE SEQUENCE [LARGE SCALE GENOMIC DNA]</scope>
    <source>
        <strain evidence="2 3">NPDC050545</strain>
    </source>
</reference>
<sequence>MTAWYLRWLLRPFFDAGATVRDVLHGLDVRPDESRWTHTWSSASEIRHVPGWVRHRLAAWIGPDGRVVALPSQRASMAAARRRAEQQARRREWQAQAAAAGIEVTPEPRMSRAQALAAPPAAPTLADAVNARHWAAVARMTLAGRGLPTTSRLKPSRRDDWREDLQQQRQRREAAAALLAGEQ</sequence>
<evidence type="ECO:0000313" key="2">
    <source>
        <dbReference type="EMBL" id="MFI6498729.1"/>
    </source>
</evidence>
<protein>
    <submittedName>
        <fullName evidence="2">Uncharacterized protein</fullName>
    </submittedName>
</protein>
<proteinExistence type="predicted"/>
<dbReference type="RefSeq" id="WP_397081973.1">
    <property type="nucleotide sequence ID" value="NZ_JBITGY010000004.1"/>
</dbReference>
<comment type="caution">
    <text evidence="2">The sequence shown here is derived from an EMBL/GenBank/DDBJ whole genome shotgun (WGS) entry which is preliminary data.</text>
</comment>
<name>A0ABW7YS36_9ACTN</name>
<feature type="compositionally biased region" description="Basic and acidic residues" evidence="1">
    <location>
        <begin position="156"/>
        <end position="174"/>
    </location>
</feature>